<comment type="pathway">
    <text evidence="5">Cofactor biosynthesis; adenosylcobalamin biosynthesis; adenosylcobalamin from cob(II)yrinate a,c-diamide: step 6/7.</text>
</comment>
<evidence type="ECO:0000256" key="11">
    <source>
        <dbReference type="ARBA" id="ARBA00022679"/>
    </source>
</evidence>
<evidence type="ECO:0000256" key="9">
    <source>
        <dbReference type="ARBA" id="ARBA00012523"/>
    </source>
</evidence>
<gene>
    <name evidence="18" type="ORF">C7B43_09850</name>
</gene>
<comment type="catalytic activity">
    <reaction evidence="3">
        <text>adenosylcob(III)inamide + GTP = adenosylcob(III)inamide phosphate + GDP + H(+)</text>
        <dbReference type="Rhea" id="RHEA:15765"/>
        <dbReference type="ChEBI" id="CHEBI:2480"/>
        <dbReference type="ChEBI" id="CHEBI:15378"/>
        <dbReference type="ChEBI" id="CHEBI:37565"/>
        <dbReference type="ChEBI" id="CHEBI:58189"/>
        <dbReference type="ChEBI" id="CHEBI:58502"/>
        <dbReference type="EC" id="2.7.1.156"/>
    </reaction>
</comment>
<evidence type="ECO:0000256" key="1">
    <source>
        <dbReference type="ARBA" id="ARBA00000312"/>
    </source>
</evidence>
<name>A0A2T2X2K2_9FIRM</name>
<comment type="similarity">
    <text evidence="7">Belongs to the CobU/CobP family.</text>
</comment>
<keyword evidence="10" id="KW-0169">Cobalamin biosynthesis</keyword>
<evidence type="ECO:0000256" key="17">
    <source>
        <dbReference type="ARBA" id="ARBA00030571"/>
    </source>
</evidence>
<dbReference type="Gene3D" id="3.40.50.300">
    <property type="entry name" value="P-loop containing nucleotide triphosphate hydrolases"/>
    <property type="match status" value="1"/>
</dbReference>
<evidence type="ECO:0000256" key="5">
    <source>
        <dbReference type="ARBA" id="ARBA00004692"/>
    </source>
</evidence>
<proteinExistence type="inferred from homology"/>
<organism evidence="18 19">
    <name type="scientific">Sulfobacillus benefaciens</name>
    <dbReference type="NCBI Taxonomy" id="453960"/>
    <lineage>
        <taxon>Bacteria</taxon>
        <taxon>Bacillati</taxon>
        <taxon>Bacillota</taxon>
        <taxon>Clostridia</taxon>
        <taxon>Eubacteriales</taxon>
        <taxon>Clostridiales Family XVII. Incertae Sedis</taxon>
        <taxon>Sulfobacillus</taxon>
    </lineage>
</organism>
<dbReference type="PANTHER" id="PTHR34848">
    <property type="match status" value="1"/>
</dbReference>
<evidence type="ECO:0000313" key="19">
    <source>
        <dbReference type="Proteomes" id="UP000242699"/>
    </source>
</evidence>
<dbReference type="Pfam" id="PF02283">
    <property type="entry name" value="CobU"/>
    <property type="match status" value="1"/>
</dbReference>
<evidence type="ECO:0000256" key="4">
    <source>
        <dbReference type="ARBA" id="ARBA00003889"/>
    </source>
</evidence>
<comment type="pathway">
    <text evidence="6">Cofactor biosynthesis; adenosylcobalamin biosynthesis; adenosylcobalamin from cob(II)yrinate a,c-diamide: step 5/7.</text>
</comment>
<dbReference type="GO" id="GO:0008820">
    <property type="term" value="F:cobinamide phosphate guanylyltransferase activity"/>
    <property type="evidence" value="ECO:0007669"/>
    <property type="project" value="UniProtKB-EC"/>
</dbReference>
<protein>
    <recommendedName>
        <fullName evidence="16">Adenosylcobinamide kinase</fullName>
        <ecNumber evidence="8">2.7.1.156</ecNumber>
        <ecNumber evidence="9">2.7.7.62</ecNumber>
    </recommendedName>
    <alternativeName>
        <fullName evidence="17">Adenosylcobinamide-phosphate guanylyltransferase</fullName>
    </alternativeName>
</protein>
<evidence type="ECO:0000256" key="7">
    <source>
        <dbReference type="ARBA" id="ARBA00007490"/>
    </source>
</evidence>
<keyword evidence="12" id="KW-0547">Nucleotide-binding</keyword>
<evidence type="ECO:0000256" key="12">
    <source>
        <dbReference type="ARBA" id="ARBA00022741"/>
    </source>
</evidence>
<dbReference type="GO" id="GO:0009236">
    <property type="term" value="P:cobalamin biosynthetic process"/>
    <property type="evidence" value="ECO:0007669"/>
    <property type="project" value="UniProtKB-UniPathway"/>
</dbReference>
<keyword evidence="13" id="KW-0418">Kinase</keyword>
<evidence type="ECO:0000256" key="3">
    <source>
        <dbReference type="ARBA" id="ARBA00001522"/>
    </source>
</evidence>
<dbReference type="SUPFAM" id="SSF52540">
    <property type="entry name" value="P-loop containing nucleoside triphosphate hydrolases"/>
    <property type="match status" value="1"/>
</dbReference>
<evidence type="ECO:0000256" key="13">
    <source>
        <dbReference type="ARBA" id="ARBA00022777"/>
    </source>
</evidence>
<evidence type="ECO:0000256" key="10">
    <source>
        <dbReference type="ARBA" id="ARBA00022573"/>
    </source>
</evidence>
<evidence type="ECO:0000313" key="18">
    <source>
        <dbReference type="EMBL" id="PSR28707.1"/>
    </source>
</evidence>
<evidence type="ECO:0000256" key="2">
    <source>
        <dbReference type="ARBA" id="ARBA00000711"/>
    </source>
</evidence>
<evidence type="ECO:0000256" key="6">
    <source>
        <dbReference type="ARBA" id="ARBA00005159"/>
    </source>
</evidence>
<evidence type="ECO:0000256" key="14">
    <source>
        <dbReference type="ARBA" id="ARBA00022840"/>
    </source>
</evidence>
<evidence type="ECO:0000256" key="15">
    <source>
        <dbReference type="ARBA" id="ARBA00023134"/>
    </source>
</evidence>
<dbReference type="InterPro" id="IPR027417">
    <property type="entry name" value="P-loop_NTPase"/>
</dbReference>
<evidence type="ECO:0000256" key="16">
    <source>
        <dbReference type="ARBA" id="ARBA00029570"/>
    </source>
</evidence>
<sequence length="227" mass="25883">MSEGGTGESRLFPTIIKKKPCERLELIMPLWLVIGGVSSGKSAWAEQFIMNTLNHHEVEYIATLDESAASLSDSVLHQKLAQHRMRRPLAWTLWQEPDNPIGRIMELPETHDVLWDGVGPYISRYMLRHGRSTERKGYNNRDFAQGRPNPDQTMEEVWTEMLFRISQRKADTVIVSEEAGLGLIPMERETYDFVRILGKFNQIASNYANGMIFVVAGLPLWLKGAPQ</sequence>
<dbReference type="EC" id="2.7.7.62" evidence="9"/>
<comment type="catalytic activity">
    <reaction evidence="1">
        <text>adenosylcob(III)inamide + ATP = adenosylcob(III)inamide phosphate + ADP + H(+)</text>
        <dbReference type="Rhea" id="RHEA:15769"/>
        <dbReference type="ChEBI" id="CHEBI:2480"/>
        <dbReference type="ChEBI" id="CHEBI:15378"/>
        <dbReference type="ChEBI" id="CHEBI:30616"/>
        <dbReference type="ChEBI" id="CHEBI:58502"/>
        <dbReference type="ChEBI" id="CHEBI:456216"/>
        <dbReference type="EC" id="2.7.1.156"/>
    </reaction>
</comment>
<comment type="caution">
    <text evidence="18">The sequence shown here is derived from an EMBL/GenBank/DDBJ whole genome shotgun (WGS) entry which is preliminary data.</text>
</comment>
<dbReference type="PANTHER" id="PTHR34848:SF1">
    <property type="entry name" value="BIFUNCTIONAL ADENOSYLCOBALAMIN BIOSYNTHESIS PROTEIN COBU"/>
    <property type="match status" value="1"/>
</dbReference>
<dbReference type="EMBL" id="PXYT01000019">
    <property type="protein sequence ID" value="PSR28707.1"/>
    <property type="molecule type" value="Genomic_DNA"/>
</dbReference>
<dbReference type="GO" id="GO:0043752">
    <property type="term" value="F:adenosylcobinamide kinase activity"/>
    <property type="evidence" value="ECO:0007669"/>
    <property type="project" value="UniProtKB-EC"/>
</dbReference>
<keyword evidence="15" id="KW-0342">GTP-binding</keyword>
<keyword evidence="14" id="KW-0067">ATP-binding</keyword>
<comment type="catalytic activity">
    <reaction evidence="2">
        <text>adenosylcob(III)inamide phosphate + GTP + H(+) = adenosylcob(III)inamide-GDP + diphosphate</text>
        <dbReference type="Rhea" id="RHEA:22712"/>
        <dbReference type="ChEBI" id="CHEBI:15378"/>
        <dbReference type="ChEBI" id="CHEBI:33019"/>
        <dbReference type="ChEBI" id="CHEBI:37565"/>
        <dbReference type="ChEBI" id="CHEBI:58502"/>
        <dbReference type="ChEBI" id="CHEBI:60487"/>
        <dbReference type="EC" id="2.7.7.62"/>
    </reaction>
</comment>
<dbReference type="EC" id="2.7.1.156" evidence="8"/>
<keyword evidence="11" id="KW-0808">Transferase</keyword>
<dbReference type="AlphaFoldDB" id="A0A2T2X2K2"/>
<dbReference type="GO" id="GO:0005525">
    <property type="term" value="F:GTP binding"/>
    <property type="evidence" value="ECO:0007669"/>
    <property type="project" value="UniProtKB-KW"/>
</dbReference>
<dbReference type="InterPro" id="IPR003203">
    <property type="entry name" value="CobU/CobP"/>
</dbReference>
<reference evidence="18 19" key="1">
    <citation type="journal article" date="2014" name="BMC Genomics">
        <title>Comparison of environmental and isolate Sulfobacillus genomes reveals diverse carbon, sulfur, nitrogen, and hydrogen metabolisms.</title>
        <authorList>
            <person name="Justice N.B."/>
            <person name="Norman A."/>
            <person name="Brown C.T."/>
            <person name="Singh A."/>
            <person name="Thomas B.C."/>
            <person name="Banfield J.F."/>
        </authorList>
    </citation>
    <scope>NUCLEOTIDE SEQUENCE [LARGE SCALE GENOMIC DNA]</scope>
    <source>
        <strain evidence="18">AMDSBA1</strain>
    </source>
</reference>
<evidence type="ECO:0000256" key="8">
    <source>
        <dbReference type="ARBA" id="ARBA00012016"/>
    </source>
</evidence>
<dbReference type="Proteomes" id="UP000242699">
    <property type="component" value="Unassembled WGS sequence"/>
</dbReference>
<dbReference type="GO" id="GO:0005524">
    <property type="term" value="F:ATP binding"/>
    <property type="evidence" value="ECO:0007669"/>
    <property type="project" value="UniProtKB-KW"/>
</dbReference>
<accession>A0A2T2X2K2</accession>
<dbReference type="UniPathway" id="UPA00148">
    <property type="reaction ID" value="UER00236"/>
</dbReference>
<comment type="function">
    <text evidence="4">Catalyzes ATP-dependent phosphorylation of adenosylcobinamide and addition of GMP to adenosylcobinamide phosphate.</text>
</comment>